<keyword evidence="2" id="KW-0436">Ligase</keyword>
<dbReference type="EMBL" id="AWEZ01000013">
    <property type="protein sequence ID" value="ERL10303.1"/>
    <property type="molecule type" value="Genomic_DNA"/>
</dbReference>
<evidence type="ECO:0000313" key="10">
    <source>
        <dbReference type="Proteomes" id="UP000016638"/>
    </source>
</evidence>
<evidence type="ECO:0000256" key="2">
    <source>
        <dbReference type="ARBA" id="ARBA00022598"/>
    </source>
</evidence>
<dbReference type="PROSITE" id="PS51986">
    <property type="entry name" value="GS_BETA_GRASP"/>
    <property type="match status" value="1"/>
</dbReference>
<dbReference type="InterPro" id="IPR014746">
    <property type="entry name" value="Gln_synth/guanido_kin_cat_dom"/>
</dbReference>
<evidence type="ECO:0000313" key="9">
    <source>
        <dbReference type="EMBL" id="ERL10303.1"/>
    </source>
</evidence>
<dbReference type="PATRIC" id="fig|1125712.3.peg.348"/>
<dbReference type="GO" id="GO:0006542">
    <property type="term" value="P:glutamine biosynthetic process"/>
    <property type="evidence" value="ECO:0007669"/>
    <property type="project" value="InterPro"/>
</dbReference>
<protein>
    <submittedName>
        <fullName evidence="9">Glutamine synthetase, beta-grasp domain protein</fullName>
    </submittedName>
</protein>
<accession>U2TWA2</accession>
<keyword evidence="10" id="KW-1185">Reference proteome</keyword>
<dbReference type="eggNOG" id="COG0174">
    <property type="taxonomic scope" value="Bacteria"/>
</dbReference>
<dbReference type="Proteomes" id="UP000016638">
    <property type="component" value="Unassembled WGS sequence"/>
</dbReference>
<dbReference type="InterPro" id="IPR036651">
    <property type="entry name" value="Gln_synt_N_sf"/>
</dbReference>
<evidence type="ECO:0000256" key="6">
    <source>
        <dbReference type="RuleBase" id="RU000384"/>
    </source>
</evidence>
<evidence type="ECO:0000256" key="5">
    <source>
        <dbReference type="PROSITE-ProRule" id="PRU01330"/>
    </source>
</evidence>
<dbReference type="Pfam" id="PF00120">
    <property type="entry name" value="Gln-synt_C"/>
    <property type="match status" value="1"/>
</dbReference>
<keyword evidence="4" id="KW-0067">ATP-binding</keyword>
<dbReference type="InterPro" id="IPR008146">
    <property type="entry name" value="Gln_synth_cat_dom"/>
</dbReference>
<dbReference type="Gene3D" id="3.30.590.10">
    <property type="entry name" value="Glutamine synthetase/guanido kinase, catalytic domain"/>
    <property type="match status" value="1"/>
</dbReference>
<keyword evidence="3" id="KW-0547">Nucleotide-binding</keyword>
<dbReference type="GO" id="GO:0004356">
    <property type="term" value="F:glutamine synthetase activity"/>
    <property type="evidence" value="ECO:0007669"/>
    <property type="project" value="InterPro"/>
</dbReference>
<evidence type="ECO:0000259" key="7">
    <source>
        <dbReference type="PROSITE" id="PS51986"/>
    </source>
</evidence>
<feature type="domain" description="GS beta-grasp" evidence="7">
    <location>
        <begin position="17"/>
        <end position="102"/>
    </location>
</feature>
<dbReference type="SUPFAM" id="SSF54368">
    <property type="entry name" value="Glutamine synthetase, N-terminal domain"/>
    <property type="match status" value="1"/>
</dbReference>
<dbReference type="Pfam" id="PF03951">
    <property type="entry name" value="Gln-synt_N"/>
    <property type="match status" value="1"/>
</dbReference>
<sequence>MSDDRNIDFVLRTIEKRNVRFVQLWFTDVLGKLKSFSISSEDLEEAFMEGIGFDGSSIEGFVSQEESDMLAFPDATTFQVLPWRPEAHAAARMFCDVRTPSREPFAGDSRSVLSRIFEQADEKGYVINVGPKLDYFYLHDRNSDIPETVDGAGYFDLTSSDFATDIRRETTLSLERMSIPVSYSYHSNAPSQNAIELRYAEAITAADNIMTARLVIRREANEHGFMASFMPKPFSDFSGSGMYLYESIFNHDGENLFWGPKEGHPAHLSPLGQSYVAGLLAYAPEFLLVTNPTVNSYKRLIPNGEVPIYTTWGRKNRAALVRVPTHKPGKHQATRVELRNPDPAANPYLAIAASVAAGVRGIEEGLKLPEESFSGLEKLSDAELARRGIHRLPRNLGEAIKSFDKSELMHETLGDHICDYLVEQKWSEWDEYCSVVTDWERTTYYVGI</sequence>
<feature type="domain" description="GS catalytic" evidence="8">
    <location>
        <begin position="109"/>
        <end position="448"/>
    </location>
</feature>
<dbReference type="STRING" id="1125712.HMPREF1316_2434"/>
<comment type="similarity">
    <text evidence="1 5 6">Belongs to the glutamine synthetase family.</text>
</comment>
<dbReference type="SMART" id="SM01230">
    <property type="entry name" value="Gln-synt_C"/>
    <property type="match status" value="1"/>
</dbReference>
<evidence type="ECO:0000256" key="4">
    <source>
        <dbReference type="ARBA" id="ARBA00022840"/>
    </source>
</evidence>
<comment type="caution">
    <text evidence="9">The sequence shown here is derived from an EMBL/GenBank/DDBJ whole genome shotgun (WGS) entry which is preliminary data.</text>
</comment>
<reference evidence="9 10" key="1">
    <citation type="submission" date="2013-08" db="EMBL/GenBank/DDBJ databases">
        <authorList>
            <person name="Durkin A.S."/>
            <person name="Haft D.R."/>
            <person name="McCorrison J."/>
            <person name="Torralba M."/>
            <person name="Gillis M."/>
            <person name="Haft D.H."/>
            <person name="Methe B."/>
            <person name="Sutton G."/>
            <person name="Nelson K.E."/>
        </authorList>
    </citation>
    <scope>NUCLEOTIDE SEQUENCE [LARGE SCALE GENOMIC DNA]</scope>
    <source>
        <strain evidence="9 10">F0195</strain>
    </source>
</reference>
<gene>
    <name evidence="9" type="ORF">HMPREF1316_2434</name>
</gene>
<dbReference type="GO" id="GO:0005524">
    <property type="term" value="F:ATP binding"/>
    <property type="evidence" value="ECO:0007669"/>
    <property type="project" value="UniProtKB-KW"/>
</dbReference>
<dbReference type="SUPFAM" id="SSF55931">
    <property type="entry name" value="Glutamine synthetase/guanido kinase"/>
    <property type="match status" value="1"/>
</dbReference>
<dbReference type="PANTHER" id="PTHR43785">
    <property type="entry name" value="GAMMA-GLUTAMYLPUTRESCINE SYNTHETASE"/>
    <property type="match status" value="1"/>
</dbReference>
<dbReference type="AlphaFoldDB" id="U2TWA2"/>
<evidence type="ECO:0000259" key="8">
    <source>
        <dbReference type="PROSITE" id="PS51987"/>
    </source>
</evidence>
<evidence type="ECO:0000256" key="1">
    <source>
        <dbReference type="ARBA" id="ARBA00009897"/>
    </source>
</evidence>
<evidence type="ECO:0000256" key="3">
    <source>
        <dbReference type="ARBA" id="ARBA00022741"/>
    </source>
</evidence>
<dbReference type="Gene3D" id="3.10.20.70">
    <property type="entry name" value="Glutamine synthetase, N-terminal domain"/>
    <property type="match status" value="1"/>
</dbReference>
<dbReference type="PANTHER" id="PTHR43785:SF12">
    <property type="entry name" value="TYPE-1 GLUTAMINE SYNTHETASE 2"/>
    <property type="match status" value="1"/>
</dbReference>
<dbReference type="RefSeq" id="WP_021725181.1">
    <property type="nucleotide sequence ID" value="NZ_AWEZ01000013.1"/>
</dbReference>
<dbReference type="OrthoDB" id="9807095at2"/>
<name>U2TWA2_9ACTN</name>
<proteinExistence type="inferred from homology"/>
<dbReference type="InterPro" id="IPR008147">
    <property type="entry name" value="Gln_synt_N"/>
</dbReference>
<organism evidence="9 10">
    <name type="scientific">Olsenella profusa F0195</name>
    <dbReference type="NCBI Taxonomy" id="1125712"/>
    <lineage>
        <taxon>Bacteria</taxon>
        <taxon>Bacillati</taxon>
        <taxon>Actinomycetota</taxon>
        <taxon>Coriobacteriia</taxon>
        <taxon>Coriobacteriales</taxon>
        <taxon>Atopobiaceae</taxon>
        <taxon>Olsenella</taxon>
    </lineage>
</organism>
<dbReference type="PROSITE" id="PS51987">
    <property type="entry name" value="GS_CATALYTIC"/>
    <property type="match status" value="1"/>
</dbReference>